<dbReference type="GeneID" id="81707703"/>
<protein>
    <submittedName>
        <fullName evidence="1">YbjN domain-containing protein</fullName>
    </submittedName>
</protein>
<dbReference type="Proteomes" id="UP000234778">
    <property type="component" value="Unassembled WGS sequence"/>
</dbReference>
<name>A0A2I1KVL8_9ACTO</name>
<proteinExistence type="predicted"/>
<dbReference type="AlphaFoldDB" id="A0A2I1KVL8"/>
<reference evidence="1 2" key="1">
    <citation type="submission" date="2017-12" db="EMBL/GenBank/DDBJ databases">
        <title>Phylogenetic diversity of female urinary microbiome.</title>
        <authorList>
            <person name="Thomas-White K."/>
            <person name="Wolfe A.J."/>
        </authorList>
    </citation>
    <scope>NUCLEOTIDE SEQUENCE [LARGE SCALE GENOMIC DNA]</scope>
    <source>
        <strain evidence="1 2">UMB0319</strain>
    </source>
</reference>
<sequence length="169" mass="18980">MGFFSKDASTPSYNPLAPLSLDRVAKVLEDDELKYGYDEDGDLACGWDTGIFFFMRGGEQGEILRIQGRFHLPLPADELPKAMQACNDWNTRALWPKTFAALNDADQTVVMAEHNVDFELGAADEQIALAVHCAMTTGLRFFDHLTTEIFPEEWKVFEAEQAEREALGE</sequence>
<evidence type="ECO:0000313" key="1">
    <source>
        <dbReference type="EMBL" id="PKY99665.1"/>
    </source>
</evidence>
<dbReference type="EMBL" id="PKHA01000001">
    <property type="protein sequence ID" value="PKY99665.1"/>
    <property type="molecule type" value="Genomic_DNA"/>
</dbReference>
<dbReference type="InterPro" id="IPR019660">
    <property type="entry name" value="Put_sensory_transdc_reg_YbjN"/>
</dbReference>
<comment type="caution">
    <text evidence="1">The sequence shown here is derived from an EMBL/GenBank/DDBJ whole genome shotgun (WGS) entry which is preliminary data.</text>
</comment>
<organism evidence="1 2">
    <name type="scientific">Actinomyces urogenitalis</name>
    <dbReference type="NCBI Taxonomy" id="103621"/>
    <lineage>
        <taxon>Bacteria</taxon>
        <taxon>Bacillati</taxon>
        <taxon>Actinomycetota</taxon>
        <taxon>Actinomycetes</taxon>
        <taxon>Actinomycetales</taxon>
        <taxon>Actinomycetaceae</taxon>
        <taxon>Actinomyces</taxon>
    </lineage>
</organism>
<gene>
    <name evidence="1" type="ORF">CYJ26_01920</name>
</gene>
<dbReference type="RefSeq" id="WP_024036494.1">
    <property type="nucleotide sequence ID" value="NZ_CP136961.1"/>
</dbReference>
<accession>A0A2I1KVL8</accession>
<dbReference type="Pfam" id="PF10722">
    <property type="entry name" value="YbjN"/>
    <property type="match status" value="1"/>
</dbReference>
<evidence type="ECO:0000313" key="2">
    <source>
        <dbReference type="Proteomes" id="UP000234778"/>
    </source>
</evidence>